<feature type="region of interest" description="Disordered" evidence="1">
    <location>
        <begin position="82"/>
        <end position="170"/>
    </location>
</feature>
<feature type="region of interest" description="Disordered" evidence="1">
    <location>
        <begin position="184"/>
        <end position="205"/>
    </location>
</feature>
<sequence length="1215" mass="132096">MKAGKQRKKTKIKKERLKSEEGKREKRERSGEGRGGGNSAASRPQSQRGRVCEYLDAASRQPGAAPVCDFLARLDFGKETQKSGLLMDPPGMHKDAVTLSHHSSPGPANDVPAPSNSPPELLNPRGSDNPNNIPTSTLHYQSQRGPPETSQYLPGMAGRPSHSLKEGTVESWSPRAVDFLSINEPHSSSRQSSVSTPAGVCSSQRRNDTTRFTCGYLRQSTSSFTTFSTTTTATTTTTTTFPTAVTSHDSFQSSFPIASTIIDVIATPATSNITATITTTTAEATANTCFTTTPSSSCPFLQKTDPITTTAKVVPASTIATVSDNTNTAAKTIKCPFLQDRCPSTLTTTTTTTTNNNNNTNTNTGCQFLHRNTSPRCHFLHRNTSPVTTTAISCQYLFTTTATTTTTNNNNNNNDNNNTTASPTSTKISCQYLLTSKTILNNNNNTTTHPATSAPPCQYLFTTTAITTTNNNNNNAATSPVTITTTCHYLLSTATNNNNNDNPNHLHHRPYETNRSSTTTISERNTKRDEGTRNPHLEEHRTAAAGRGTRGRVGNVTSIQTKGKVLRKGVGVGVNKLCSTRENSGRVGQLVEKSNISGETDEDRVNILPLEARDGGRSTNTGHLAESPIESSAGIPNLFSSVPPTVLPSPANHRPEATAIRGHNSSLTGQPPEPFPRNVFSRKESQNEIFTEGERAPKNNLSLVPKNDLKENSSPEGRLIENAFNGRQNLADTRNERTRITLNKDAALGSSSLLVEENERVHSESSSGGVCHFLHGASEKATRPRRLTCEFIEKINGYTDNSNRTNESENGTGQETKEGEKEEQLRSLRQDQTEGHNKAPISVGKTPGDCAKFRSQFQQKFTVSSLLYQTPRDPLPPHCIASPNSVHSHGDQEGSMRAEGTVGAPGSLSCVHRHGEATPTQPRASREHTPRHCEGASITLADRNPPAGLEPAHASPIGGRRASHHNTSSLTEEFHRKSSFHCSVQKGKNYRYFFPSPILTSGPELKMKLGPCPASGKEDEDKTEKAEEELSDTSGSAALEEYDPRLIRSRSGSPSDETRTNDLELPPAERKVKLVAEEKTCRMTKRNSLSLSTPDELATRNESFRNEEIYQNIERTRNTTSRDRLTASHPRWSAPQPVASWLQKTWDGAELAHRPVTSVIPGAHSKGRLATPVTTQHHAKTCGFLLRVQEVLRSLPGTEMARTAPAPETVTSEDK</sequence>
<feature type="region of interest" description="Disordered" evidence="1">
    <location>
        <begin position="1003"/>
        <end position="1067"/>
    </location>
</feature>
<feature type="region of interest" description="Disordered" evidence="1">
    <location>
        <begin position="494"/>
        <end position="554"/>
    </location>
</feature>
<feature type="compositionally biased region" description="Basic residues" evidence="1">
    <location>
        <begin position="1"/>
        <end position="16"/>
    </location>
</feature>
<feature type="compositionally biased region" description="Basic and acidic residues" evidence="1">
    <location>
        <begin position="815"/>
        <end position="837"/>
    </location>
</feature>
<feature type="compositionally biased region" description="Polar residues" evidence="1">
    <location>
        <begin position="798"/>
        <end position="810"/>
    </location>
</feature>
<accession>A0A5B7GM31</accession>
<feature type="compositionally biased region" description="Polar residues" evidence="1">
    <location>
        <begin position="126"/>
        <end position="152"/>
    </location>
</feature>
<feature type="compositionally biased region" description="Basic and acidic residues" evidence="1">
    <location>
        <begin position="1016"/>
        <end position="1025"/>
    </location>
</feature>
<evidence type="ECO:0000256" key="1">
    <source>
        <dbReference type="SAM" id="MobiDB-lite"/>
    </source>
</evidence>
<dbReference type="AlphaFoldDB" id="A0A5B7GM31"/>
<feature type="region of interest" description="Disordered" evidence="1">
    <location>
        <begin position="1"/>
        <end position="66"/>
    </location>
</feature>
<evidence type="ECO:0000313" key="2">
    <source>
        <dbReference type="EMBL" id="MPC58078.1"/>
    </source>
</evidence>
<feature type="compositionally biased region" description="Basic and acidic residues" evidence="1">
    <location>
        <begin position="524"/>
        <end position="542"/>
    </location>
</feature>
<dbReference type="EMBL" id="VSRR010015350">
    <property type="protein sequence ID" value="MPC58078.1"/>
    <property type="molecule type" value="Genomic_DNA"/>
</dbReference>
<reference evidence="2 3" key="1">
    <citation type="submission" date="2019-05" db="EMBL/GenBank/DDBJ databases">
        <title>Another draft genome of Portunus trituberculatus and its Hox gene families provides insights of decapod evolution.</title>
        <authorList>
            <person name="Jeong J.-H."/>
            <person name="Song I."/>
            <person name="Kim S."/>
            <person name="Choi T."/>
            <person name="Kim D."/>
            <person name="Ryu S."/>
            <person name="Kim W."/>
        </authorList>
    </citation>
    <scope>NUCLEOTIDE SEQUENCE [LARGE SCALE GENOMIC DNA]</scope>
    <source>
        <tissue evidence="2">Muscle</tissue>
    </source>
</reference>
<gene>
    <name evidence="2" type="ORF">E2C01_052073</name>
</gene>
<feature type="region of interest" description="Disordered" evidence="1">
    <location>
        <begin position="798"/>
        <end position="847"/>
    </location>
</feature>
<feature type="compositionally biased region" description="Polar residues" evidence="1">
    <location>
        <begin position="513"/>
        <end position="523"/>
    </location>
</feature>
<feature type="compositionally biased region" description="Basic and acidic residues" evidence="1">
    <location>
        <begin position="17"/>
        <end position="32"/>
    </location>
</feature>
<organism evidence="2 3">
    <name type="scientific">Portunus trituberculatus</name>
    <name type="common">Swimming crab</name>
    <name type="synonym">Neptunus trituberculatus</name>
    <dbReference type="NCBI Taxonomy" id="210409"/>
    <lineage>
        <taxon>Eukaryota</taxon>
        <taxon>Metazoa</taxon>
        <taxon>Ecdysozoa</taxon>
        <taxon>Arthropoda</taxon>
        <taxon>Crustacea</taxon>
        <taxon>Multicrustacea</taxon>
        <taxon>Malacostraca</taxon>
        <taxon>Eumalacostraca</taxon>
        <taxon>Eucarida</taxon>
        <taxon>Decapoda</taxon>
        <taxon>Pleocyemata</taxon>
        <taxon>Brachyura</taxon>
        <taxon>Eubrachyura</taxon>
        <taxon>Portunoidea</taxon>
        <taxon>Portunidae</taxon>
        <taxon>Portuninae</taxon>
        <taxon>Portunus</taxon>
    </lineage>
</organism>
<dbReference type="Proteomes" id="UP000324222">
    <property type="component" value="Unassembled WGS sequence"/>
</dbReference>
<evidence type="ECO:0000313" key="3">
    <source>
        <dbReference type="Proteomes" id="UP000324222"/>
    </source>
</evidence>
<feature type="compositionally biased region" description="Basic and acidic residues" evidence="1">
    <location>
        <begin position="681"/>
        <end position="697"/>
    </location>
</feature>
<proteinExistence type="predicted"/>
<protein>
    <submittedName>
        <fullName evidence="2">Uncharacterized protein</fullName>
    </submittedName>
</protein>
<feature type="region of interest" description="Disordered" evidence="1">
    <location>
        <begin position="626"/>
        <end position="714"/>
    </location>
</feature>
<comment type="caution">
    <text evidence="2">The sequence shown here is derived from an EMBL/GenBank/DDBJ whole genome shotgun (WGS) entry which is preliminary data.</text>
</comment>
<name>A0A5B7GM31_PORTR</name>
<keyword evidence="3" id="KW-1185">Reference proteome</keyword>
<feature type="compositionally biased region" description="Basic and acidic residues" evidence="1">
    <location>
        <begin position="1056"/>
        <end position="1067"/>
    </location>
</feature>
<feature type="compositionally biased region" description="Polar residues" evidence="1">
    <location>
        <begin position="184"/>
        <end position="204"/>
    </location>
</feature>
<feature type="compositionally biased region" description="Polar residues" evidence="1">
    <location>
        <begin position="39"/>
        <end position="48"/>
    </location>
</feature>